<evidence type="ECO:0000256" key="5">
    <source>
        <dbReference type="ARBA" id="ARBA00023163"/>
    </source>
</evidence>
<evidence type="ECO:0000256" key="1">
    <source>
        <dbReference type="ARBA" id="ARBA00022473"/>
    </source>
</evidence>
<keyword evidence="5" id="KW-0804">Transcription</keyword>
<dbReference type="EMBL" id="CP097511">
    <property type="protein sequence ID" value="URE44925.1"/>
    <property type="molecule type" value="Genomic_DNA"/>
</dbReference>
<evidence type="ECO:0000256" key="6">
    <source>
        <dbReference type="ARBA" id="ARBA00023242"/>
    </source>
</evidence>
<evidence type="ECO:0000256" key="7">
    <source>
        <dbReference type="ARBA" id="ARBA00024040"/>
    </source>
</evidence>
<name>A0A9E7I3C0_9LILI</name>
<dbReference type="AlphaFoldDB" id="A0A9E7I3C0"/>
<accession>A0A9E7I3C0</accession>
<protein>
    <submittedName>
        <fullName evidence="8">WUSCHEL-related homeobox</fullName>
    </submittedName>
</protein>
<dbReference type="GO" id="GO:0048830">
    <property type="term" value="P:adventitious root development"/>
    <property type="evidence" value="ECO:0007669"/>
    <property type="project" value="InterPro"/>
</dbReference>
<proteinExistence type="inferred from homology"/>
<evidence type="ECO:0000256" key="2">
    <source>
        <dbReference type="ARBA" id="ARBA00023015"/>
    </source>
</evidence>
<reference evidence="8" key="1">
    <citation type="submission" date="2022-05" db="EMBL/GenBank/DDBJ databases">
        <title>The Musa troglodytarum L. genome provides insights into the mechanism of non-climacteric behaviour and enrichment of carotenoids.</title>
        <authorList>
            <person name="Wang J."/>
        </authorList>
    </citation>
    <scope>NUCLEOTIDE SEQUENCE</scope>
    <source>
        <tissue evidence="8">Leaf</tissue>
    </source>
</reference>
<dbReference type="InterPro" id="IPR044558">
    <property type="entry name" value="WOX11-like"/>
</dbReference>
<dbReference type="OrthoDB" id="670226at2759"/>
<sequence>MLMDDSAQYLFSVSRMGLMESTQSPVVRSSDVSQLHHQPGTVTVFIDGVLNEVPSGPKDLRAMFGQDVLLVHSSGELLPVNEHGILVQSLQMGESYFLVSNSSQFNFLLILQNEWNPIHSTYAWIIY</sequence>
<keyword evidence="4 8" id="KW-0371">Homeobox</keyword>
<evidence type="ECO:0000313" key="9">
    <source>
        <dbReference type="Proteomes" id="UP001055439"/>
    </source>
</evidence>
<evidence type="ECO:0000256" key="4">
    <source>
        <dbReference type="ARBA" id="ARBA00023155"/>
    </source>
</evidence>
<dbReference type="PANTHER" id="PTHR46998:SF2">
    <property type="entry name" value="WUSCHEL-RELATED HOMEOBOX 11"/>
    <property type="match status" value="1"/>
</dbReference>
<dbReference type="GO" id="GO:0003700">
    <property type="term" value="F:DNA-binding transcription factor activity"/>
    <property type="evidence" value="ECO:0007669"/>
    <property type="project" value="InterPro"/>
</dbReference>
<evidence type="ECO:0000256" key="3">
    <source>
        <dbReference type="ARBA" id="ARBA00023125"/>
    </source>
</evidence>
<keyword evidence="9" id="KW-1185">Reference proteome</keyword>
<keyword evidence="6" id="KW-0539">Nucleus</keyword>
<dbReference type="GO" id="GO:0003677">
    <property type="term" value="F:DNA binding"/>
    <property type="evidence" value="ECO:0007669"/>
    <property type="project" value="UniProtKB-KW"/>
</dbReference>
<dbReference type="PANTHER" id="PTHR46998">
    <property type="entry name" value="WUSCHEL-RELATED HOMEOBOX 11"/>
    <property type="match status" value="1"/>
</dbReference>
<keyword evidence="2" id="KW-0805">Transcription regulation</keyword>
<evidence type="ECO:0000313" key="8">
    <source>
        <dbReference type="EMBL" id="URE44925.1"/>
    </source>
</evidence>
<organism evidence="8 9">
    <name type="scientific">Musa troglodytarum</name>
    <name type="common">fe'i banana</name>
    <dbReference type="NCBI Taxonomy" id="320322"/>
    <lineage>
        <taxon>Eukaryota</taxon>
        <taxon>Viridiplantae</taxon>
        <taxon>Streptophyta</taxon>
        <taxon>Embryophyta</taxon>
        <taxon>Tracheophyta</taxon>
        <taxon>Spermatophyta</taxon>
        <taxon>Magnoliopsida</taxon>
        <taxon>Liliopsida</taxon>
        <taxon>Zingiberales</taxon>
        <taxon>Musaceae</taxon>
        <taxon>Musa</taxon>
    </lineage>
</organism>
<keyword evidence="3 8" id="KW-0238">DNA-binding</keyword>
<keyword evidence="1" id="KW-0217">Developmental protein</keyword>
<comment type="similarity">
    <text evidence="7">Belongs to the WUS homeobox family.</text>
</comment>
<dbReference type="Proteomes" id="UP001055439">
    <property type="component" value="Chromosome 9"/>
</dbReference>
<gene>
    <name evidence="8" type="ORF">MUK42_13645</name>
</gene>